<keyword evidence="3" id="KW-0540">Nuclease</keyword>
<evidence type="ECO:0000259" key="7">
    <source>
        <dbReference type="Pfam" id="PF17917"/>
    </source>
</evidence>
<proteinExistence type="predicted"/>
<dbReference type="InterPro" id="IPR041373">
    <property type="entry name" value="RT_RNaseH"/>
</dbReference>
<dbReference type="EMBL" id="AVOT02001368">
    <property type="protein sequence ID" value="MBW0466678.1"/>
    <property type="molecule type" value="Genomic_DNA"/>
</dbReference>
<reference evidence="8" key="1">
    <citation type="submission" date="2021-03" db="EMBL/GenBank/DDBJ databases">
        <title>Draft genome sequence of rust myrtle Austropuccinia psidii MF-1, a brazilian biotype.</title>
        <authorList>
            <person name="Quecine M.C."/>
            <person name="Pachon D.M.R."/>
            <person name="Bonatelli M.L."/>
            <person name="Correr F.H."/>
            <person name="Franceschini L.M."/>
            <person name="Leite T.F."/>
            <person name="Margarido G.R.A."/>
            <person name="Almeida C.A."/>
            <person name="Ferrarezi J.A."/>
            <person name="Labate C.A."/>
        </authorList>
    </citation>
    <scope>NUCLEOTIDE SEQUENCE</scope>
    <source>
        <strain evidence="8">MF-1</strain>
    </source>
</reference>
<gene>
    <name evidence="8" type="ORF">O181_006393</name>
</gene>
<evidence type="ECO:0000313" key="8">
    <source>
        <dbReference type="EMBL" id="MBW0466678.1"/>
    </source>
</evidence>
<dbReference type="GO" id="GO:0003964">
    <property type="term" value="F:RNA-directed DNA polymerase activity"/>
    <property type="evidence" value="ECO:0007669"/>
    <property type="project" value="UniProtKB-KW"/>
</dbReference>
<protein>
    <recommendedName>
        <fullName evidence="7">Reverse transcriptase RNase H-like domain-containing protein</fullName>
    </recommendedName>
</protein>
<dbReference type="OrthoDB" id="8035539at2759"/>
<keyword evidence="4" id="KW-0255">Endonuclease</keyword>
<accession>A0A9Q3BKE9</accession>
<evidence type="ECO:0000256" key="1">
    <source>
        <dbReference type="ARBA" id="ARBA00022679"/>
    </source>
</evidence>
<dbReference type="GO" id="GO:0004519">
    <property type="term" value="F:endonuclease activity"/>
    <property type="evidence" value="ECO:0007669"/>
    <property type="project" value="UniProtKB-KW"/>
</dbReference>
<name>A0A9Q3BKE9_9BASI</name>
<evidence type="ECO:0000313" key="9">
    <source>
        <dbReference type="Proteomes" id="UP000765509"/>
    </source>
</evidence>
<keyword evidence="2" id="KW-0548">Nucleotidyltransferase</keyword>
<dbReference type="AlphaFoldDB" id="A0A9Q3BKE9"/>
<sequence length="112" mass="13101">MECLCLVWELEKFHYYLDGSVFEVITDSNAIKSLLNMRTPKRHTLIWQNAIQEYRYNMTIVHKAGNIHKSSDVLIRWALSNTPDNPVYMPLEAEEQISIEGIQITHNGTEFF</sequence>
<evidence type="ECO:0000256" key="2">
    <source>
        <dbReference type="ARBA" id="ARBA00022695"/>
    </source>
</evidence>
<evidence type="ECO:0000256" key="4">
    <source>
        <dbReference type="ARBA" id="ARBA00022759"/>
    </source>
</evidence>
<dbReference type="Proteomes" id="UP000765509">
    <property type="component" value="Unassembled WGS sequence"/>
</dbReference>
<evidence type="ECO:0000256" key="6">
    <source>
        <dbReference type="ARBA" id="ARBA00022918"/>
    </source>
</evidence>
<keyword evidence="5" id="KW-0378">Hydrolase</keyword>
<dbReference type="Pfam" id="PF17917">
    <property type="entry name" value="RT_RNaseH"/>
    <property type="match status" value="1"/>
</dbReference>
<keyword evidence="1" id="KW-0808">Transferase</keyword>
<evidence type="ECO:0000256" key="3">
    <source>
        <dbReference type="ARBA" id="ARBA00022722"/>
    </source>
</evidence>
<dbReference type="GO" id="GO:0016787">
    <property type="term" value="F:hydrolase activity"/>
    <property type="evidence" value="ECO:0007669"/>
    <property type="project" value="UniProtKB-KW"/>
</dbReference>
<keyword evidence="6" id="KW-0695">RNA-directed DNA polymerase</keyword>
<feature type="domain" description="Reverse transcriptase RNase H-like" evidence="7">
    <location>
        <begin position="2"/>
        <end position="54"/>
    </location>
</feature>
<evidence type="ECO:0000256" key="5">
    <source>
        <dbReference type="ARBA" id="ARBA00022801"/>
    </source>
</evidence>
<organism evidence="8 9">
    <name type="scientific">Austropuccinia psidii MF-1</name>
    <dbReference type="NCBI Taxonomy" id="1389203"/>
    <lineage>
        <taxon>Eukaryota</taxon>
        <taxon>Fungi</taxon>
        <taxon>Dikarya</taxon>
        <taxon>Basidiomycota</taxon>
        <taxon>Pucciniomycotina</taxon>
        <taxon>Pucciniomycetes</taxon>
        <taxon>Pucciniales</taxon>
        <taxon>Sphaerophragmiaceae</taxon>
        <taxon>Austropuccinia</taxon>
    </lineage>
</organism>
<comment type="caution">
    <text evidence="8">The sequence shown here is derived from an EMBL/GenBank/DDBJ whole genome shotgun (WGS) entry which is preliminary data.</text>
</comment>
<keyword evidence="9" id="KW-1185">Reference proteome</keyword>